<organism evidence="6 7">
    <name type="scientific">Iodobacter violaceini</name>
    <dbReference type="NCBI Taxonomy" id="3044271"/>
    <lineage>
        <taxon>Bacteria</taxon>
        <taxon>Pseudomonadati</taxon>
        <taxon>Pseudomonadota</taxon>
        <taxon>Betaproteobacteria</taxon>
        <taxon>Neisseriales</taxon>
        <taxon>Chitinibacteraceae</taxon>
        <taxon>Iodobacter</taxon>
    </lineage>
</organism>
<dbReference type="PANTHER" id="PTHR23527">
    <property type="entry name" value="BLL3282 PROTEIN"/>
    <property type="match status" value="1"/>
</dbReference>
<feature type="transmembrane region" description="Helical" evidence="4">
    <location>
        <begin position="17"/>
        <end position="44"/>
    </location>
</feature>
<dbReference type="InterPro" id="IPR020846">
    <property type="entry name" value="MFS_dom"/>
</dbReference>
<feature type="transmembrane region" description="Helical" evidence="4">
    <location>
        <begin position="255"/>
        <end position="278"/>
    </location>
</feature>
<keyword evidence="2 4" id="KW-1133">Transmembrane helix</keyword>
<feature type="transmembrane region" description="Helical" evidence="4">
    <location>
        <begin position="152"/>
        <end position="171"/>
    </location>
</feature>
<dbReference type="SUPFAM" id="SSF103473">
    <property type="entry name" value="MFS general substrate transporter"/>
    <property type="match status" value="1"/>
</dbReference>
<dbReference type="EMBL" id="JAAOLX010000004">
    <property type="protein sequence ID" value="NHQ86246.1"/>
    <property type="molecule type" value="Genomic_DNA"/>
</dbReference>
<feature type="transmembrane region" description="Helical" evidence="4">
    <location>
        <begin position="315"/>
        <end position="337"/>
    </location>
</feature>
<feature type="transmembrane region" description="Helical" evidence="4">
    <location>
        <begin position="84"/>
        <end position="104"/>
    </location>
</feature>
<accession>A0ABX0KP33</accession>
<dbReference type="Pfam" id="PF07690">
    <property type="entry name" value="MFS_1"/>
    <property type="match status" value="1"/>
</dbReference>
<keyword evidence="3 4" id="KW-0472">Membrane</keyword>
<protein>
    <submittedName>
        <fullName evidence="6">MFS transporter</fullName>
    </submittedName>
</protein>
<feature type="transmembrane region" description="Helical" evidence="4">
    <location>
        <begin position="290"/>
        <end position="309"/>
    </location>
</feature>
<feature type="transmembrane region" description="Helical" evidence="4">
    <location>
        <begin position="56"/>
        <end position="77"/>
    </location>
</feature>
<feature type="transmembrane region" description="Helical" evidence="4">
    <location>
        <begin position="110"/>
        <end position="131"/>
    </location>
</feature>
<sequence>MNHHFANKPALGPNHRWLVLATGAGAQASFAATFAGIPVLGILIRAEYGFSTIELGFVLSCMALGVGLSEILWGLLTDKLGDRLILLSGLLSMGLMLALMSLTLTPDHPIPAQALGLSLILLGALGASVNASSGRAVMTWFSDGKRGFAMSLRQTAVPAGGALGAALLPWLANQSGFSAVFQTLALFCFISAFATWRYLHEAPASTHPTLQKSSHKSPLLRFDIWRLALASGLLTVPQMAVLTFAGVFLHDEKQLSLSSISVLLVSIQLCGAAMRVWSGHYTDQHRNRNKLIRVIGLLTGISALLLALLSHAPALWAMILLCISGVLAHAWHGVAYTEIATMAGASHSGTALGITGTTIFTSAFLTPFLIPYLLTASSWGGVWLMAGLSALAAALLLPSEPRILPKPVLNQP</sequence>
<feature type="transmembrane region" description="Helical" evidence="4">
    <location>
        <begin position="349"/>
        <end position="370"/>
    </location>
</feature>
<feature type="transmembrane region" description="Helical" evidence="4">
    <location>
        <begin position="177"/>
        <end position="199"/>
    </location>
</feature>
<evidence type="ECO:0000313" key="7">
    <source>
        <dbReference type="Proteomes" id="UP000712570"/>
    </source>
</evidence>
<proteinExistence type="predicted"/>
<feature type="domain" description="Major facilitator superfamily (MFS) profile" evidence="5">
    <location>
        <begin position="17"/>
        <end position="404"/>
    </location>
</feature>
<evidence type="ECO:0000256" key="1">
    <source>
        <dbReference type="ARBA" id="ARBA00022692"/>
    </source>
</evidence>
<dbReference type="InterPro" id="IPR052952">
    <property type="entry name" value="MFS-Transporter"/>
</dbReference>
<feature type="transmembrane region" description="Helical" evidence="4">
    <location>
        <begin position="376"/>
        <end position="397"/>
    </location>
</feature>
<dbReference type="InterPro" id="IPR011701">
    <property type="entry name" value="MFS"/>
</dbReference>
<dbReference type="InterPro" id="IPR036259">
    <property type="entry name" value="MFS_trans_sf"/>
</dbReference>
<name>A0ABX0KP33_9NEIS</name>
<keyword evidence="1 4" id="KW-0812">Transmembrane</keyword>
<reference evidence="6 7" key="1">
    <citation type="submission" date="2020-03" db="EMBL/GenBank/DDBJ databases">
        <title>Draft genome sequence of environmentally isolated violet-colored cultures.</title>
        <authorList>
            <person name="Wilson H.S."/>
        </authorList>
    </citation>
    <scope>NUCLEOTIDE SEQUENCE [LARGE SCALE GENOMIC DNA]</scope>
    <source>
        <strain evidence="6 7">HSC-16F04</strain>
    </source>
</reference>
<evidence type="ECO:0000256" key="4">
    <source>
        <dbReference type="SAM" id="Phobius"/>
    </source>
</evidence>
<dbReference type="Gene3D" id="1.20.1250.20">
    <property type="entry name" value="MFS general substrate transporter like domains"/>
    <property type="match status" value="2"/>
</dbReference>
<comment type="caution">
    <text evidence="6">The sequence shown here is derived from an EMBL/GenBank/DDBJ whole genome shotgun (WGS) entry which is preliminary data.</text>
</comment>
<evidence type="ECO:0000256" key="3">
    <source>
        <dbReference type="ARBA" id="ARBA00023136"/>
    </source>
</evidence>
<gene>
    <name evidence="6" type="ORF">HA050_08970</name>
</gene>
<evidence type="ECO:0000256" key="2">
    <source>
        <dbReference type="ARBA" id="ARBA00022989"/>
    </source>
</evidence>
<dbReference type="Proteomes" id="UP000712570">
    <property type="component" value="Unassembled WGS sequence"/>
</dbReference>
<feature type="transmembrane region" description="Helical" evidence="4">
    <location>
        <begin position="224"/>
        <end position="249"/>
    </location>
</feature>
<keyword evidence="7" id="KW-1185">Reference proteome</keyword>
<dbReference type="RefSeq" id="WP_166824846.1">
    <property type="nucleotide sequence ID" value="NZ_JAAOLX010000004.1"/>
</dbReference>
<evidence type="ECO:0000259" key="5">
    <source>
        <dbReference type="PROSITE" id="PS50850"/>
    </source>
</evidence>
<dbReference type="PROSITE" id="PS50850">
    <property type="entry name" value="MFS"/>
    <property type="match status" value="1"/>
</dbReference>
<dbReference type="PANTHER" id="PTHR23527:SF1">
    <property type="entry name" value="BLL3282 PROTEIN"/>
    <property type="match status" value="1"/>
</dbReference>
<evidence type="ECO:0000313" key="6">
    <source>
        <dbReference type="EMBL" id="NHQ86246.1"/>
    </source>
</evidence>